<sequence length="91" mass="9578">MLCVTVKENVECPFMTAAGCSFIGGVCKPVVEACSGCKRIAEFPTGLYCTATPDPAAKWKRGRCNLATHVVDAAATKSKVNPLKASKRGSK</sequence>
<dbReference type="eggNOG" id="ENOG50331TB">
    <property type="taxonomic scope" value="Bacteria"/>
</dbReference>
<gene>
    <name evidence="1" type="ordered locus">Dole_2833</name>
</gene>
<dbReference type="KEGG" id="dol:Dole_2833"/>
<reference evidence="1 2" key="1">
    <citation type="submission" date="2007-10" db="EMBL/GenBank/DDBJ databases">
        <title>Complete sequence of Desulfococcus oleovorans Hxd3.</title>
        <authorList>
            <consortium name="US DOE Joint Genome Institute"/>
            <person name="Copeland A."/>
            <person name="Lucas S."/>
            <person name="Lapidus A."/>
            <person name="Barry K."/>
            <person name="Glavina del Rio T."/>
            <person name="Dalin E."/>
            <person name="Tice H."/>
            <person name="Pitluck S."/>
            <person name="Kiss H."/>
            <person name="Brettin T."/>
            <person name="Bruce D."/>
            <person name="Detter J.C."/>
            <person name="Han C."/>
            <person name="Schmutz J."/>
            <person name="Larimer F."/>
            <person name="Land M."/>
            <person name="Hauser L."/>
            <person name="Kyrpides N."/>
            <person name="Kim E."/>
            <person name="Wawrik B."/>
            <person name="Richardson P."/>
        </authorList>
    </citation>
    <scope>NUCLEOTIDE SEQUENCE [LARGE SCALE GENOMIC DNA]</scope>
    <source>
        <strain evidence="2">DSM 6200 / JCM 39069 / Hxd3</strain>
    </source>
</reference>
<dbReference type="Pfam" id="PF20657">
    <property type="entry name" value="DUF6811"/>
    <property type="match status" value="1"/>
</dbReference>
<evidence type="ECO:0000313" key="2">
    <source>
        <dbReference type="Proteomes" id="UP000008561"/>
    </source>
</evidence>
<dbReference type="OrthoDB" id="5387471at2"/>
<organism evidence="1 2">
    <name type="scientific">Desulfosudis oleivorans (strain DSM 6200 / JCM 39069 / Hxd3)</name>
    <name type="common">Desulfococcus oleovorans</name>
    <dbReference type="NCBI Taxonomy" id="96561"/>
    <lineage>
        <taxon>Bacteria</taxon>
        <taxon>Pseudomonadati</taxon>
        <taxon>Thermodesulfobacteriota</taxon>
        <taxon>Desulfobacteria</taxon>
        <taxon>Desulfobacterales</taxon>
        <taxon>Desulfosudaceae</taxon>
        <taxon>Desulfosudis</taxon>
    </lineage>
</organism>
<protein>
    <submittedName>
        <fullName evidence="1">Conserved hypothetical cytosolic protein</fullName>
    </submittedName>
</protein>
<dbReference type="EMBL" id="CP000859">
    <property type="protein sequence ID" value="ABW68636.1"/>
    <property type="molecule type" value="Genomic_DNA"/>
</dbReference>
<dbReference type="HOGENOM" id="CLU_185100_0_0_7"/>
<dbReference type="Proteomes" id="UP000008561">
    <property type="component" value="Chromosome"/>
</dbReference>
<dbReference type="STRING" id="96561.Dole_2833"/>
<evidence type="ECO:0000313" key="1">
    <source>
        <dbReference type="EMBL" id="ABW68636.1"/>
    </source>
</evidence>
<dbReference type="NCBIfam" id="NF038144">
    <property type="entry name" value="PxxKW"/>
    <property type="match status" value="1"/>
</dbReference>
<accession>A8ZY09</accession>
<keyword evidence="2" id="KW-1185">Reference proteome</keyword>
<dbReference type="RefSeq" id="WP_012176247.1">
    <property type="nucleotide sequence ID" value="NC_009943.1"/>
</dbReference>
<proteinExistence type="predicted"/>
<dbReference type="InterPro" id="IPR047766">
    <property type="entry name" value="PxxKW_fam"/>
</dbReference>
<dbReference type="AlphaFoldDB" id="A8ZY09"/>
<name>A8ZY09_DESOH</name>